<dbReference type="EMBL" id="FNJQ01000003">
    <property type="protein sequence ID" value="SDO89627.1"/>
    <property type="molecule type" value="Genomic_DNA"/>
</dbReference>
<evidence type="ECO:0000313" key="2">
    <source>
        <dbReference type="Proteomes" id="UP000182412"/>
    </source>
</evidence>
<protein>
    <submittedName>
        <fullName evidence="1">Uncharacterized protein</fullName>
    </submittedName>
</protein>
<accession>A0A1H0NAA0</accession>
<dbReference type="Proteomes" id="UP000182412">
    <property type="component" value="Unassembled WGS sequence"/>
</dbReference>
<reference evidence="1 2" key="1">
    <citation type="submission" date="2016-10" db="EMBL/GenBank/DDBJ databases">
        <authorList>
            <person name="de Groot N.N."/>
        </authorList>
    </citation>
    <scope>NUCLEOTIDE SEQUENCE [LARGE SCALE GENOMIC DNA]</scope>
    <source>
        <strain evidence="1 2">S137</strain>
    </source>
</reference>
<dbReference type="AlphaFoldDB" id="A0A1H0NAA0"/>
<name>A0A1H0NAA0_SELRU</name>
<proteinExistence type="predicted"/>
<sequence length="62" mass="7366">MFAEEFVHMTLPTESPIWKLLGLMVVVYVHRTEFTQQIIKPLTIALSMYLSAEYKRQSRQTY</sequence>
<organism evidence="1 2">
    <name type="scientific">Selenomonas ruminantium</name>
    <dbReference type="NCBI Taxonomy" id="971"/>
    <lineage>
        <taxon>Bacteria</taxon>
        <taxon>Bacillati</taxon>
        <taxon>Bacillota</taxon>
        <taxon>Negativicutes</taxon>
        <taxon>Selenomonadales</taxon>
        <taxon>Selenomonadaceae</taxon>
        <taxon>Selenomonas</taxon>
    </lineage>
</organism>
<gene>
    <name evidence="1" type="ORF">SAMN05216366_1039</name>
</gene>
<dbReference type="RefSeq" id="WP_081342399.1">
    <property type="nucleotide sequence ID" value="NZ_FNJQ01000003.1"/>
</dbReference>
<evidence type="ECO:0000313" key="1">
    <source>
        <dbReference type="EMBL" id="SDO89627.1"/>
    </source>
</evidence>